<dbReference type="OrthoDB" id="2447250at2759"/>
<accession>A0A9N9H5I9</accession>
<dbReference type="Proteomes" id="UP000789739">
    <property type="component" value="Unassembled WGS sequence"/>
</dbReference>
<dbReference type="EMBL" id="CAJVPI010002745">
    <property type="protein sequence ID" value="CAG8648826.1"/>
    <property type="molecule type" value="Genomic_DNA"/>
</dbReference>
<protein>
    <submittedName>
        <fullName evidence="1">842_t:CDS:1</fullName>
    </submittedName>
</protein>
<gene>
    <name evidence="1" type="ORF">PBRASI_LOCUS10167</name>
</gene>
<reference evidence="1" key="1">
    <citation type="submission" date="2021-06" db="EMBL/GenBank/DDBJ databases">
        <authorList>
            <person name="Kallberg Y."/>
            <person name="Tangrot J."/>
            <person name="Rosling A."/>
        </authorList>
    </citation>
    <scope>NUCLEOTIDE SEQUENCE</scope>
    <source>
        <strain evidence="1">BR232B</strain>
    </source>
</reference>
<keyword evidence="2" id="KW-1185">Reference proteome</keyword>
<evidence type="ECO:0000313" key="1">
    <source>
        <dbReference type="EMBL" id="CAG8648826.1"/>
    </source>
</evidence>
<comment type="caution">
    <text evidence="1">The sequence shown here is derived from an EMBL/GenBank/DDBJ whole genome shotgun (WGS) entry which is preliminary data.</text>
</comment>
<organism evidence="1 2">
    <name type="scientific">Paraglomus brasilianum</name>
    <dbReference type="NCBI Taxonomy" id="144538"/>
    <lineage>
        <taxon>Eukaryota</taxon>
        <taxon>Fungi</taxon>
        <taxon>Fungi incertae sedis</taxon>
        <taxon>Mucoromycota</taxon>
        <taxon>Glomeromycotina</taxon>
        <taxon>Glomeromycetes</taxon>
        <taxon>Paraglomerales</taxon>
        <taxon>Paraglomeraceae</taxon>
        <taxon>Paraglomus</taxon>
    </lineage>
</organism>
<sequence>MEVLETASIKNSKNMVQQVLELHTDFSEALSNTTRETINPALKRKLYNEETVVDVDSNPFFASEHEKGLNNAITTRTRRSLLTACEKSTKDVNNQISRDDGEKSSLALSCFNMESEDVEEIKCDFTSIEEDLLRQPSNEDDIYIKILALYSAVSTSITFDNCLKLALPLPCPYFHRSGMA</sequence>
<evidence type="ECO:0000313" key="2">
    <source>
        <dbReference type="Proteomes" id="UP000789739"/>
    </source>
</evidence>
<feature type="non-terminal residue" evidence="1">
    <location>
        <position position="180"/>
    </location>
</feature>
<name>A0A9N9H5I9_9GLOM</name>
<proteinExistence type="predicted"/>
<dbReference type="AlphaFoldDB" id="A0A9N9H5I9"/>